<dbReference type="NCBIfam" id="NF005253">
    <property type="entry name" value="PRK06762.1-4"/>
    <property type="match status" value="1"/>
</dbReference>
<dbReference type="NCBIfam" id="NF005255">
    <property type="entry name" value="PRK06762.2-2"/>
    <property type="match status" value="1"/>
</dbReference>
<dbReference type="Pfam" id="PF13671">
    <property type="entry name" value="AAA_33"/>
    <property type="match status" value="1"/>
</dbReference>
<dbReference type="EMBL" id="CP124550">
    <property type="protein sequence ID" value="WIO46453.1"/>
    <property type="molecule type" value="Genomic_DNA"/>
</dbReference>
<dbReference type="Proteomes" id="UP001177295">
    <property type="component" value="Chromosome"/>
</dbReference>
<name>A0ABY8WW61_9BACT</name>
<dbReference type="InterPro" id="IPR027417">
    <property type="entry name" value="P-loop_NTPase"/>
</dbReference>
<organism evidence="1 2">
    <name type="scientific">Candidatus Southlakia epibionticum</name>
    <dbReference type="NCBI Taxonomy" id="3043284"/>
    <lineage>
        <taxon>Bacteria</taxon>
        <taxon>Candidatus Saccharimonadota</taxon>
        <taxon>Candidatus Saccharimonadia</taxon>
        <taxon>Candidatus Saccharimonadales</taxon>
        <taxon>Candidatus Saccharimonadaceae</taxon>
        <taxon>Candidatus Southlakia</taxon>
    </lineage>
</organism>
<evidence type="ECO:0000313" key="1">
    <source>
        <dbReference type="EMBL" id="WIO46453.1"/>
    </source>
</evidence>
<proteinExistence type="predicted"/>
<reference evidence="1 2" key="1">
    <citation type="journal article" date="2023" name="Cell">
        <title>Genetic manipulation of Patescibacteria provides mechanistic insights into microbial dark matter and the epibiotic lifestyle.</title>
        <authorList>
            <person name="Wang Y."/>
            <person name="Gallagher L.A."/>
            <person name="Andrade P.A."/>
            <person name="Liu A."/>
            <person name="Humphreys I.R."/>
            <person name="Turkarslan S."/>
            <person name="Cutler K.J."/>
            <person name="Arrieta-Ortiz M.L."/>
            <person name="Li Y."/>
            <person name="Radey M.C."/>
            <person name="McLean J.S."/>
            <person name="Cong Q."/>
            <person name="Baker D."/>
            <person name="Baliga N.S."/>
            <person name="Peterson S.B."/>
            <person name="Mougous J.D."/>
        </authorList>
    </citation>
    <scope>NUCLEOTIDE SEQUENCE [LARGE SCALE GENOMIC DNA]</scope>
    <source>
        <strain evidence="1 2">ML1</strain>
    </source>
</reference>
<protein>
    <submittedName>
        <fullName evidence="1">AAA family ATPase</fullName>
    </submittedName>
</protein>
<keyword evidence="2" id="KW-1185">Reference proteome</keyword>
<accession>A0ABY8WW61</accession>
<gene>
    <name evidence="1" type="ORF">SEML1_0857</name>
</gene>
<dbReference type="SUPFAM" id="SSF52540">
    <property type="entry name" value="P-loop containing nucleoside triphosphate hydrolases"/>
    <property type="match status" value="1"/>
</dbReference>
<evidence type="ECO:0000313" key="2">
    <source>
        <dbReference type="Proteomes" id="UP001177295"/>
    </source>
</evidence>
<dbReference type="Gene3D" id="3.40.50.300">
    <property type="entry name" value="P-loop containing nucleotide triphosphate hydrolases"/>
    <property type="match status" value="1"/>
</dbReference>
<sequence>MEDSHLIILRGNSGSGKTTVAKRLFDHFHADAMLVSQDVVRRTMLRVKDVPNNPAVELIYKLCLYGNRLNKIVILEGILRCDVYGNKLAELMVNFNGVVHVYYFDIPFDETLRRHATKPNAHEFGEAEMRQWWRSSDVLGVKEEQIFNEKMSADAMLRKILNDCVTGSNNTMKGS</sequence>
<dbReference type="RefSeq" id="WP_376753979.1">
    <property type="nucleotide sequence ID" value="NZ_CP124550.1"/>
</dbReference>